<dbReference type="EMBL" id="BART01038161">
    <property type="protein sequence ID" value="GAH14748.1"/>
    <property type="molecule type" value="Genomic_DNA"/>
</dbReference>
<gene>
    <name evidence="1" type="ORF">S01H4_63450</name>
</gene>
<dbReference type="PANTHER" id="PTHR36454">
    <property type="entry name" value="LMO2823 PROTEIN"/>
    <property type="match status" value="1"/>
</dbReference>
<name>X1F1P6_9ZZZZ</name>
<sequence>MAEIKPFRGIIYNQEKIKDLAKVTAPPYDVISPLEQQLYYKSHPYNVIRLILGRKLPQDSEKENKYTRAHGFFREWLSRGILKKEKDPAIY</sequence>
<evidence type="ECO:0008006" key="2">
    <source>
        <dbReference type="Google" id="ProtNLM"/>
    </source>
</evidence>
<accession>X1F1P6</accession>
<proteinExistence type="predicted"/>
<comment type="caution">
    <text evidence="1">The sequence shown here is derived from an EMBL/GenBank/DDBJ whole genome shotgun (WGS) entry which is preliminary data.</text>
</comment>
<reference evidence="1" key="1">
    <citation type="journal article" date="2014" name="Front. Microbiol.">
        <title>High frequency of phylogenetically diverse reductive dehalogenase-homologous genes in deep subseafloor sedimentary metagenomes.</title>
        <authorList>
            <person name="Kawai M."/>
            <person name="Futagami T."/>
            <person name="Toyoda A."/>
            <person name="Takaki Y."/>
            <person name="Nishi S."/>
            <person name="Hori S."/>
            <person name="Arai W."/>
            <person name="Tsubouchi T."/>
            <person name="Morono Y."/>
            <person name="Uchiyama I."/>
            <person name="Ito T."/>
            <person name="Fujiyama A."/>
            <person name="Inagaki F."/>
            <person name="Takami H."/>
        </authorList>
    </citation>
    <scope>NUCLEOTIDE SEQUENCE</scope>
    <source>
        <strain evidence="1">Expedition CK06-06</strain>
    </source>
</reference>
<protein>
    <recommendedName>
        <fullName evidence="2">DUF1015 domain-containing protein</fullName>
    </recommendedName>
</protein>
<organism evidence="1">
    <name type="scientific">marine sediment metagenome</name>
    <dbReference type="NCBI Taxonomy" id="412755"/>
    <lineage>
        <taxon>unclassified sequences</taxon>
        <taxon>metagenomes</taxon>
        <taxon>ecological metagenomes</taxon>
    </lineage>
</organism>
<evidence type="ECO:0000313" key="1">
    <source>
        <dbReference type="EMBL" id="GAH14748.1"/>
    </source>
</evidence>
<feature type="non-terminal residue" evidence="1">
    <location>
        <position position="91"/>
    </location>
</feature>
<dbReference type="InterPro" id="IPR008323">
    <property type="entry name" value="UCP033563"/>
</dbReference>
<dbReference type="AlphaFoldDB" id="X1F1P6"/>
<dbReference type="PANTHER" id="PTHR36454:SF1">
    <property type="entry name" value="DUF1015 DOMAIN-CONTAINING PROTEIN"/>
    <property type="match status" value="1"/>
</dbReference>
<dbReference type="Pfam" id="PF06245">
    <property type="entry name" value="DUF1015"/>
    <property type="match status" value="1"/>
</dbReference>